<dbReference type="CDD" id="cd08422">
    <property type="entry name" value="PBP2_CrgA_like"/>
    <property type="match status" value="1"/>
</dbReference>
<keyword evidence="2" id="KW-0805">Transcription regulation</keyword>
<keyword evidence="3" id="KW-0238">DNA-binding</keyword>
<dbReference type="FunFam" id="1.10.10.10:FF:000001">
    <property type="entry name" value="LysR family transcriptional regulator"/>
    <property type="match status" value="1"/>
</dbReference>
<dbReference type="InterPro" id="IPR005119">
    <property type="entry name" value="LysR_subst-bd"/>
</dbReference>
<keyword evidence="4" id="KW-0804">Transcription</keyword>
<dbReference type="Gene3D" id="1.10.10.10">
    <property type="entry name" value="Winged helix-like DNA-binding domain superfamily/Winged helix DNA-binding domain"/>
    <property type="match status" value="1"/>
</dbReference>
<dbReference type="Pfam" id="PF00126">
    <property type="entry name" value="HTH_1"/>
    <property type="match status" value="1"/>
</dbReference>
<name>A0A254NDD2_9BURK</name>
<comment type="caution">
    <text evidence="6">The sequence shown here is derived from an EMBL/GenBank/DDBJ whole genome shotgun (WGS) entry which is preliminary data.</text>
</comment>
<keyword evidence="7" id="KW-1185">Reference proteome</keyword>
<dbReference type="SUPFAM" id="SSF46785">
    <property type="entry name" value="Winged helix' DNA-binding domain"/>
    <property type="match status" value="1"/>
</dbReference>
<dbReference type="PROSITE" id="PS50931">
    <property type="entry name" value="HTH_LYSR"/>
    <property type="match status" value="1"/>
</dbReference>
<evidence type="ECO:0000256" key="4">
    <source>
        <dbReference type="ARBA" id="ARBA00023163"/>
    </source>
</evidence>
<sequence>MKEPTSPALDRLALMQTFVRIVEAGSLSAAAAQMGSTQPTISRRLQWLEKMLGLRLLQRSTHAMRLTEDGERCYAHAKSLLESWAAVEADLRGAQDQPRGQLRVLAPHAFGQEALVEPLARYLAAHPEVSVDWFLHDREVNLIAEGIDCAIRVGEVEDPALVAVHVAEVPRILVARPGLWGEGPPPRTPAALRELPWLSLPQFYRDELDLHQLGTGRREAVRLTPRLRTDSLYAARSAVRAGVGAALVSAWLVADDLASGRLCQLVPDWEASPLPVRIVYPYARLYPARLRSFVDAMRQAMPGIAGMRPPSAR</sequence>
<organism evidence="6 7">
    <name type="scientific">Roseateles puraquae</name>
    <dbReference type="NCBI Taxonomy" id="431059"/>
    <lineage>
        <taxon>Bacteria</taxon>
        <taxon>Pseudomonadati</taxon>
        <taxon>Pseudomonadota</taxon>
        <taxon>Betaproteobacteria</taxon>
        <taxon>Burkholderiales</taxon>
        <taxon>Sphaerotilaceae</taxon>
        <taxon>Roseateles</taxon>
    </lineage>
</organism>
<dbReference type="InterPro" id="IPR036390">
    <property type="entry name" value="WH_DNA-bd_sf"/>
</dbReference>
<evidence type="ECO:0000256" key="1">
    <source>
        <dbReference type="ARBA" id="ARBA00009437"/>
    </source>
</evidence>
<protein>
    <submittedName>
        <fullName evidence="6">LysR family transcriptional regulator</fullName>
    </submittedName>
</protein>
<evidence type="ECO:0000256" key="2">
    <source>
        <dbReference type="ARBA" id="ARBA00023015"/>
    </source>
</evidence>
<dbReference type="Proteomes" id="UP000197446">
    <property type="component" value="Unassembled WGS sequence"/>
</dbReference>
<dbReference type="EMBL" id="NISI01000005">
    <property type="protein sequence ID" value="OWR03428.1"/>
    <property type="molecule type" value="Genomic_DNA"/>
</dbReference>
<evidence type="ECO:0000313" key="6">
    <source>
        <dbReference type="EMBL" id="OWR03428.1"/>
    </source>
</evidence>
<gene>
    <name evidence="6" type="ORF">CDO81_13075</name>
</gene>
<dbReference type="InterPro" id="IPR058163">
    <property type="entry name" value="LysR-type_TF_proteobact-type"/>
</dbReference>
<dbReference type="PRINTS" id="PR00039">
    <property type="entry name" value="HTHLYSR"/>
</dbReference>
<dbReference type="AlphaFoldDB" id="A0A254NDD2"/>
<proteinExistence type="inferred from homology"/>
<dbReference type="InterPro" id="IPR036388">
    <property type="entry name" value="WH-like_DNA-bd_sf"/>
</dbReference>
<dbReference type="GO" id="GO:0003677">
    <property type="term" value="F:DNA binding"/>
    <property type="evidence" value="ECO:0007669"/>
    <property type="project" value="UniProtKB-KW"/>
</dbReference>
<dbReference type="RefSeq" id="WP_088483664.1">
    <property type="nucleotide sequence ID" value="NZ_NISI01000005.1"/>
</dbReference>
<accession>A0A254NDD2</accession>
<dbReference type="SUPFAM" id="SSF53850">
    <property type="entry name" value="Periplasmic binding protein-like II"/>
    <property type="match status" value="1"/>
</dbReference>
<dbReference type="Gene3D" id="3.40.190.290">
    <property type="match status" value="1"/>
</dbReference>
<dbReference type="Pfam" id="PF03466">
    <property type="entry name" value="LysR_substrate"/>
    <property type="match status" value="1"/>
</dbReference>
<dbReference type="PANTHER" id="PTHR30537:SF5">
    <property type="entry name" value="HTH-TYPE TRANSCRIPTIONAL ACTIVATOR TTDR-RELATED"/>
    <property type="match status" value="1"/>
</dbReference>
<evidence type="ECO:0000313" key="7">
    <source>
        <dbReference type="Proteomes" id="UP000197446"/>
    </source>
</evidence>
<evidence type="ECO:0000256" key="3">
    <source>
        <dbReference type="ARBA" id="ARBA00023125"/>
    </source>
</evidence>
<feature type="domain" description="HTH lysR-type" evidence="5">
    <location>
        <begin position="10"/>
        <end position="67"/>
    </location>
</feature>
<dbReference type="GO" id="GO:0003700">
    <property type="term" value="F:DNA-binding transcription factor activity"/>
    <property type="evidence" value="ECO:0007669"/>
    <property type="project" value="InterPro"/>
</dbReference>
<evidence type="ECO:0000259" key="5">
    <source>
        <dbReference type="PROSITE" id="PS50931"/>
    </source>
</evidence>
<dbReference type="OrthoDB" id="8723543at2"/>
<dbReference type="PANTHER" id="PTHR30537">
    <property type="entry name" value="HTH-TYPE TRANSCRIPTIONAL REGULATOR"/>
    <property type="match status" value="1"/>
</dbReference>
<dbReference type="InterPro" id="IPR000847">
    <property type="entry name" value="LysR_HTH_N"/>
</dbReference>
<comment type="similarity">
    <text evidence="1">Belongs to the LysR transcriptional regulatory family.</text>
</comment>
<reference evidence="6 7" key="1">
    <citation type="journal article" date="2007" name="Int. J. Syst. Evol. Microbiol.">
        <title>Description of Pelomonas aquatica sp. nov. and Pelomonas puraquae sp. nov., isolated from industrial and haemodialysis water.</title>
        <authorList>
            <person name="Gomila M."/>
            <person name="Bowien B."/>
            <person name="Falsen E."/>
            <person name="Moore E.R."/>
            <person name="Lalucat J."/>
        </authorList>
    </citation>
    <scope>NUCLEOTIDE SEQUENCE [LARGE SCALE GENOMIC DNA]</scope>
    <source>
        <strain evidence="6 7">CCUG 52769</strain>
    </source>
</reference>